<dbReference type="EMBL" id="UINC01137078">
    <property type="protein sequence ID" value="SVD22198.1"/>
    <property type="molecule type" value="Genomic_DNA"/>
</dbReference>
<organism evidence="1">
    <name type="scientific">marine metagenome</name>
    <dbReference type="NCBI Taxonomy" id="408172"/>
    <lineage>
        <taxon>unclassified sequences</taxon>
        <taxon>metagenomes</taxon>
        <taxon>ecological metagenomes</taxon>
    </lineage>
</organism>
<gene>
    <name evidence="1" type="ORF">METZ01_LOCUS375052</name>
</gene>
<accession>A0A382TL70</accession>
<evidence type="ECO:0000313" key="1">
    <source>
        <dbReference type="EMBL" id="SVD22198.1"/>
    </source>
</evidence>
<dbReference type="AlphaFoldDB" id="A0A382TL70"/>
<feature type="non-terminal residue" evidence="1">
    <location>
        <position position="51"/>
    </location>
</feature>
<reference evidence="1" key="1">
    <citation type="submission" date="2018-05" db="EMBL/GenBank/DDBJ databases">
        <authorList>
            <person name="Lanie J.A."/>
            <person name="Ng W.-L."/>
            <person name="Kazmierczak K.M."/>
            <person name="Andrzejewski T.M."/>
            <person name="Davidsen T.M."/>
            <person name="Wayne K.J."/>
            <person name="Tettelin H."/>
            <person name="Glass J.I."/>
            <person name="Rusch D."/>
            <person name="Podicherti R."/>
            <person name="Tsui H.-C.T."/>
            <person name="Winkler M.E."/>
        </authorList>
    </citation>
    <scope>NUCLEOTIDE SEQUENCE</scope>
</reference>
<name>A0A382TL70_9ZZZZ</name>
<proteinExistence type="predicted"/>
<sequence>MLRVMTTTRLLAMALLLCLGFNCFSAAKPKADYRDENMITHGPILGRLSST</sequence>
<protein>
    <submittedName>
        <fullName evidence="1">Uncharacterized protein</fullName>
    </submittedName>
</protein>